<dbReference type="Proteomes" id="UP000051017">
    <property type="component" value="Unassembled WGS sequence"/>
</dbReference>
<dbReference type="CDD" id="cd03444">
    <property type="entry name" value="Thioesterase_II_repeat1"/>
    <property type="match status" value="1"/>
</dbReference>
<dbReference type="GO" id="GO:0009062">
    <property type="term" value="P:fatty acid catabolic process"/>
    <property type="evidence" value="ECO:0007669"/>
    <property type="project" value="TreeGrafter"/>
</dbReference>
<evidence type="ECO:0000256" key="1">
    <source>
        <dbReference type="ARBA" id="ARBA00006538"/>
    </source>
</evidence>
<dbReference type="InterPro" id="IPR042171">
    <property type="entry name" value="Acyl-CoA_hotdog"/>
</dbReference>
<evidence type="ECO:0000313" key="6">
    <source>
        <dbReference type="Proteomes" id="UP000051017"/>
    </source>
</evidence>
<name>A0A0R2QK82_9ACTN</name>
<evidence type="ECO:0000313" key="5">
    <source>
        <dbReference type="EMBL" id="KRO49504.1"/>
    </source>
</evidence>
<reference evidence="5 6" key="1">
    <citation type="submission" date="2015-10" db="EMBL/GenBank/DDBJ databases">
        <title>Metagenome-Assembled Genomes uncover a global brackish microbiome.</title>
        <authorList>
            <person name="Hugerth L.W."/>
            <person name="Larsson J."/>
            <person name="Alneberg J."/>
            <person name="Lindh M.V."/>
            <person name="Legrand C."/>
            <person name="Pinhassi J."/>
            <person name="Andersson A.F."/>
        </authorList>
    </citation>
    <scope>NUCLEOTIDE SEQUENCE [LARGE SCALE GENOMIC DNA]</scope>
    <source>
        <strain evidence="5">BACL6 MAG-120924-bin43</strain>
    </source>
</reference>
<dbReference type="SUPFAM" id="SSF54637">
    <property type="entry name" value="Thioesterase/thiol ester dehydrase-isomerase"/>
    <property type="match status" value="2"/>
</dbReference>
<dbReference type="AlphaFoldDB" id="A0A0R2QK82"/>
<dbReference type="InterPro" id="IPR003703">
    <property type="entry name" value="Acyl_CoA_thio"/>
</dbReference>
<organism evidence="5 6">
    <name type="scientific">Acidimicrobiia bacterium BACL6 MAG-120924-bin43</name>
    <dbReference type="NCBI Taxonomy" id="1655583"/>
    <lineage>
        <taxon>Bacteria</taxon>
        <taxon>Bacillati</taxon>
        <taxon>Actinomycetota</taxon>
        <taxon>Acidimicrobiia</taxon>
        <taxon>acIV cluster</taxon>
    </lineage>
</organism>
<evidence type="ECO:0000259" key="3">
    <source>
        <dbReference type="Pfam" id="PF13622"/>
    </source>
</evidence>
<gene>
    <name evidence="5" type="ORF">ABR75_03385</name>
</gene>
<dbReference type="PANTHER" id="PTHR11066">
    <property type="entry name" value="ACYL-COA THIOESTERASE"/>
    <property type="match status" value="1"/>
</dbReference>
<dbReference type="Pfam" id="PF13622">
    <property type="entry name" value="4HBT_3"/>
    <property type="match status" value="1"/>
</dbReference>
<feature type="domain" description="Acyl-CoA thioesterase-like C-terminal" evidence="4">
    <location>
        <begin position="119"/>
        <end position="259"/>
    </location>
</feature>
<evidence type="ECO:0000259" key="4">
    <source>
        <dbReference type="Pfam" id="PF20789"/>
    </source>
</evidence>
<sequence length="266" mass="29742">MFDLTSHNGDVYVGQGLEYPWGGLYGGHIVAQALRAAAFTIEDGMLPHSVRAYFIRRGKNTQPVRYEVDRIRDGKSFSTRRVVARQDDGAILNLEASFQKFEHSSDISNIVHQHDIMQPDEIEETSWSTFFNRRTLPQSALTGMNREGAGRTAAWFRVKDSLVDDELLNRCALAYLSDDLPNESVVLATPTLLEASTKGGNFHASLDHTIWFHRPVRADQWHLYEMSCLSYGGGRGLTHGYVFAQDGTHVATVSQETLVRSIPAAN</sequence>
<dbReference type="Pfam" id="PF20789">
    <property type="entry name" value="4HBT_3C"/>
    <property type="match status" value="1"/>
</dbReference>
<dbReference type="PANTHER" id="PTHR11066:SF34">
    <property type="entry name" value="ACYL-COENZYME A THIOESTERASE 8"/>
    <property type="match status" value="1"/>
</dbReference>
<feature type="domain" description="Acyl-CoA thioesterase-like N-terminal HotDog" evidence="3">
    <location>
        <begin position="20"/>
        <end position="98"/>
    </location>
</feature>
<dbReference type="InterPro" id="IPR029069">
    <property type="entry name" value="HotDog_dom_sf"/>
</dbReference>
<accession>A0A0R2QK82</accession>
<dbReference type="GO" id="GO:0006637">
    <property type="term" value="P:acyl-CoA metabolic process"/>
    <property type="evidence" value="ECO:0007669"/>
    <property type="project" value="InterPro"/>
</dbReference>
<protein>
    <submittedName>
        <fullName evidence="5">Acyl-CoA thioesterase</fullName>
    </submittedName>
</protein>
<keyword evidence="2" id="KW-0378">Hydrolase</keyword>
<dbReference type="Gene3D" id="2.40.160.210">
    <property type="entry name" value="Acyl-CoA thioesterase, double hotdog domain"/>
    <property type="match status" value="1"/>
</dbReference>
<dbReference type="CDD" id="cd03445">
    <property type="entry name" value="Thioesterase_II_repeat2"/>
    <property type="match status" value="1"/>
</dbReference>
<dbReference type="GO" id="GO:0047617">
    <property type="term" value="F:fatty acyl-CoA hydrolase activity"/>
    <property type="evidence" value="ECO:0007669"/>
    <property type="project" value="InterPro"/>
</dbReference>
<proteinExistence type="inferred from homology"/>
<comment type="caution">
    <text evidence="5">The sequence shown here is derived from an EMBL/GenBank/DDBJ whole genome shotgun (WGS) entry which is preliminary data.</text>
</comment>
<comment type="similarity">
    <text evidence="1">Belongs to the C/M/P thioester hydrolase family.</text>
</comment>
<evidence type="ECO:0000256" key="2">
    <source>
        <dbReference type="ARBA" id="ARBA00022801"/>
    </source>
</evidence>
<dbReference type="InterPro" id="IPR049450">
    <property type="entry name" value="ACOT8-like_C"/>
</dbReference>
<dbReference type="EMBL" id="LIBJ01000006">
    <property type="protein sequence ID" value="KRO49504.1"/>
    <property type="molecule type" value="Genomic_DNA"/>
</dbReference>
<dbReference type="InterPro" id="IPR049449">
    <property type="entry name" value="TesB_ACOT8-like_N"/>
</dbReference>